<comment type="caution">
    <text evidence="2">The sequence shown here is derived from an EMBL/GenBank/DDBJ whole genome shotgun (WGS) entry which is preliminary data.</text>
</comment>
<feature type="domain" description="Flavoprotein" evidence="1">
    <location>
        <begin position="12"/>
        <end position="126"/>
    </location>
</feature>
<evidence type="ECO:0000259" key="1">
    <source>
        <dbReference type="Pfam" id="PF02441"/>
    </source>
</evidence>
<dbReference type="GO" id="GO:0003824">
    <property type="term" value="F:catalytic activity"/>
    <property type="evidence" value="ECO:0007669"/>
    <property type="project" value="InterPro"/>
</dbReference>
<dbReference type="InterPro" id="IPR003382">
    <property type="entry name" value="Flavoprotein"/>
</dbReference>
<dbReference type="EMBL" id="SMKA01000072">
    <property type="protein sequence ID" value="TDC28662.1"/>
    <property type="molecule type" value="Genomic_DNA"/>
</dbReference>
<protein>
    <submittedName>
        <fullName evidence="2">Flavoprotein</fullName>
    </submittedName>
</protein>
<sequence length="184" mass="19870">MHWSSLVGDRTLLLVTCGAPLAARLEDGVRAARELGWTPYVIPTDAAMPWLVDLDLNDVPTIVGNRKPHEPRRTPTADAVLVVPATFHTLNAWAGGIANSYPLTTLCAALGSRTPTVAVPYASAELTNHPAWAASLGVLRQAGVQIVDPQSGSTESLEPVESGTRGRIVREFRWDWAFDRLGPR</sequence>
<organism evidence="2 3">
    <name type="scientific">Kribbella albertanoniae</name>
    <dbReference type="NCBI Taxonomy" id="1266829"/>
    <lineage>
        <taxon>Bacteria</taxon>
        <taxon>Bacillati</taxon>
        <taxon>Actinomycetota</taxon>
        <taxon>Actinomycetes</taxon>
        <taxon>Propionibacteriales</taxon>
        <taxon>Kribbellaceae</taxon>
        <taxon>Kribbella</taxon>
    </lineage>
</organism>
<gene>
    <name evidence="2" type="ORF">E1261_17785</name>
</gene>
<name>A0A4R4Q1J1_9ACTN</name>
<proteinExistence type="predicted"/>
<dbReference type="AlphaFoldDB" id="A0A4R4Q1J1"/>
<keyword evidence="3" id="KW-1185">Reference proteome</keyword>
<evidence type="ECO:0000313" key="2">
    <source>
        <dbReference type="EMBL" id="TDC28662.1"/>
    </source>
</evidence>
<dbReference type="Gene3D" id="3.40.50.1950">
    <property type="entry name" value="Flavin prenyltransferase-like"/>
    <property type="match status" value="1"/>
</dbReference>
<dbReference type="OrthoDB" id="161343at2"/>
<evidence type="ECO:0000313" key="3">
    <source>
        <dbReference type="Proteomes" id="UP000295075"/>
    </source>
</evidence>
<dbReference type="InterPro" id="IPR036551">
    <property type="entry name" value="Flavin_trans-like"/>
</dbReference>
<dbReference type="Proteomes" id="UP000295075">
    <property type="component" value="Unassembled WGS sequence"/>
</dbReference>
<dbReference type="Pfam" id="PF02441">
    <property type="entry name" value="Flavoprotein"/>
    <property type="match status" value="1"/>
</dbReference>
<dbReference type="SUPFAM" id="SSF52507">
    <property type="entry name" value="Homo-oligomeric flavin-containing Cys decarboxylases, HFCD"/>
    <property type="match status" value="1"/>
</dbReference>
<reference evidence="2 3" key="1">
    <citation type="submission" date="2019-03" db="EMBL/GenBank/DDBJ databases">
        <title>Draft genome sequences of novel Actinobacteria.</title>
        <authorList>
            <person name="Sahin N."/>
            <person name="Ay H."/>
            <person name="Saygin H."/>
        </authorList>
    </citation>
    <scope>NUCLEOTIDE SEQUENCE [LARGE SCALE GENOMIC DNA]</scope>
    <source>
        <strain evidence="2 3">JCM 30547</strain>
    </source>
</reference>
<accession>A0A4R4Q1J1</accession>